<evidence type="ECO:0008006" key="4">
    <source>
        <dbReference type="Google" id="ProtNLM"/>
    </source>
</evidence>
<dbReference type="Proteomes" id="UP000018877">
    <property type="component" value="Unassembled WGS sequence"/>
</dbReference>
<sequence length="161" mass="18409">MESLNKLIQTLEEMTDAHSRLLVLAEEKRTILVEGNIKELQSLINRESSCVEEIERLEQKRTELVQVYIAQKGLTGQSFTLEELINSQNDATTKTTLDYITKQLRGLVQKITQLNESNQQLIHASLSYVQYSMGMLVRKEPAIGYGPYAKNRYSNMLDAKI</sequence>
<comment type="caution">
    <text evidence="2">The sequence shown here is derived from an EMBL/GenBank/DDBJ whole genome shotgun (WGS) entry which is preliminary data.</text>
</comment>
<evidence type="ECO:0000313" key="3">
    <source>
        <dbReference type="Proteomes" id="UP000018877"/>
    </source>
</evidence>
<dbReference type="InterPro" id="IPR036679">
    <property type="entry name" value="FlgN-like_sf"/>
</dbReference>
<name>A0AB94IQZ3_9BACI</name>
<dbReference type="Pfam" id="PF05130">
    <property type="entry name" value="FlgN"/>
    <property type="match status" value="1"/>
</dbReference>
<proteinExistence type="predicted"/>
<dbReference type="AlphaFoldDB" id="A0AB94IQZ3"/>
<keyword evidence="3" id="KW-1185">Reference proteome</keyword>
<keyword evidence="1" id="KW-1005">Bacterial flagellum biogenesis</keyword>
<organism evidence="2 3">
    <name type="scientific">Neobacillus vireti LMG 21834</name>
    <dbReference type="NCBI Taxonomy" id="1131730"/>
    <lineage>
        <taxon>Bacteria</taxon>
        <taxon>Bacillati</taxon>
        <taxon>Bacillota</taxon>
        <taxon>Bacilli</taxon>
        <taxon>Bacillales</taxon>
        <taxon>Bacillaceae</taxon>
        <taxon>Neobacillus</taxon>
    </lineage>
</organism>
<protein>
    <recommendedName>
        <fullName evidence="4">FlgN family protein</fullName>
    </recommendedName>
</protein>
<dbReference type="EMBL" id="ALAN01000055">
    <property type="protein sequence ID" value="ETI69358.1"/>
    <property type="molecule type" value="Genomic_DNA"/>
</dbReference>
<reference evidence="2 3" key="1">
    <citation type="journal article" date="2014" name="Environ. Microbiol.">
        <title>The nitrate-ammonifying and nosZ-carrying bacterium Bacillus vireti is a potent source and sink for nitric and nitrous oxide under high nitrate conditions.</title>
        <authorList>
            <person name="Mania D."/>
            <person name="Heylen K."/>
            <person name="van Spanning R.J."/>
            <person name="Frostegard A."/>
        </authorList>
    </citation>
    <scope>NUCLEOTIDE SEQUENCE [LARGE SCALE GENOMIC DNA]</scope>
    <source>
        <strain evidence="2 3">LMG 21834</strain>
    </source>
</reference>
<dbReference type="Gene3D" id="1.20.58.300">
    <property type="entry name" value="FlgN-like"/>
    <property type="match status" value="1"/>
</dbReference>
<gene>
    <name evidence="2" type="ORF">BAVI_08116</name>
</gene>
<dbReference type="SUPFAM" id="SSF140566">
    <property type="entry name" value="FlgN-like"/>
    <property type="match status" value="1"/>
</dbReference>
<dbReference type="GO" id="GO:0044780">
    <property type="term" value="P:bacterial-type flagellum assembly"/>
    <property type="evidence" value="ECO:0007669"/>
    <property type="project" value="InterPro"/>
</dbReference>
<evidence type="ECO:0000256" key="1">
    <source>
        <dbReference type="ARBA" id="ARBA00022795"/>
    </source>
</evidence>
<accession>A0AB94IQZ3</accession>
<dbReference type="InterPro" id="IPR007809">
    <property type="entry name" value="FlgN-like"/>
</dbReference>
<dbReference type="RefSeq" id="WP_024027828.1">
    <property type="nucleotide sequence ID" value="NZ_ALAN01000055.1"/>
</dbReference>
<evidence type="ECO:0000313" key="2">
    <source>
        <dbReference type="EMBL" id="ETI69358.1"/>
    </source>
</evidence>